<dbReference type="EMBL" id="PFBX01000050">
    <property type="protein sequence ID" value="PIT87144.1"/>
    <property type="molecule type" value="Genomic_DNA"/>
</dbReference>
<feature type="repeat" description="TPR" evidence="3">
    <location>
        <begin position="151"/>
        <end position="184"/>
    </location>
</feature>
<evidence type="ECO:0000256" key="4">
    <source>
        <dbReference type="SAM" id="Coils"/>
    </source>
</evidence>
<sequence length="281" mass="31852">MQLFFNILDIASYAVAALAILGMLAILVRKFLVVASIDTGSIPKHQQEAVRQQLAATRLKRKFERAGGAANKFVKPVFQKFYEWMKSLIQSLVKLERQTSVLIAKTRHRKEDAQEKIVELKEIAQEAARAEDFTEAEAKYIEMISLNPQSVEAYKKLGDLYMEMKEYKSALETYGFIISLEKKQGTTQTIDGGAGSALADHYADVARAHIGLLEWSQALQNIDEALKFEPNNPKYLDLLFDISIQLKDVARGDEALTRLKEVNPENQKLEEFINRLAQIEK</sequence>
<accession>A0A2M6W2W1</accession>
<keyword evidence="1" id="KW-0677">Repeat</keyword>
<proteinExistence type="predicted"/>
<evidence type="ECO:0000256" key="2">
    <source>
        <dbReference type="ARBA" id="ARBA00022803"/>
    </source>
</evidence>
<protein>
    <submittedName>
        <fullName evidence="6">Uncharacterized protein</fullName>
    </submittedName>
</protein>
<evidence type="ECO:0000256" key="5">
    <source>
        <dbReference type="SAM" id="Phobius"/>
    </source>
</evidence>
<keyword evidence="5" id="KW-1133">Transmembrane helix</keyword>
<dbReference type="InterPro" id="IPR011990">
    <property type="entry name" value="TPR-like_helical_dom_sf"/>
</dbReference>
<evidence type="ECO:0000313" key="6">
    <source>
        <dbReference type="EMBL" id="PIT87144.1"/>
    </source>
</evidence>
<feature type="transmembrane region" description="Helical" evidence="5">
    <location>
        <begin position="6"/>
        <end position="28"/>
    </location>
</feature>
<dbReference type="AlphaFoldDB" id="A0A2M6W2W1"/>
<feature type="repeat" description="TPR" evidence="3">
    <location>
        <begin position="199"/>
        <end position="232"/>
    </location>
</feature>
<dbReference type="PANTHER" id="PTHR44943:SF8">
    <property type="entry name" value="TPR REPEAT-CONTAINING PROTEIN MJ0263"/>
    <property type="match status" value="1"/>
</dbReference>
<keyword evidence="5" id="KW-0472">Membrane</keyword>
<evidence type="ECO:0000256" key="3">
    <source>
        <dbReference type="PROSITE-ProRule" id="PRU00339"/>
    </source>
</evidence>
<reference evidence="7" key="1">
    <citation type="submission" date="2017-09" db="EMBL/GenBank/DDBJ databases">
        <title>Depth-based differentiation of microbial function through sediment-hosted aquifers and enrichment of novel symbionts in the deep terrestrial subsurface.</title>
        <authorList>
            <person name="Probst A.J."/>
            <person name="Ladd B."/>
            <person name="Jarett J.K."/>
            <person name="Geller-Mcgrath D.E."/>
            <person name="Sieber C.M.K."/>
            <person name="Emerson J.B."/>
            <person name="Anantharaman K."/>
            <person name="Thomas B.C."/>
            <person name="Malmstrom R."/>
            <person name="Stieglmeier M."/>
            <person name="Klingl A."/>
            <person name="Woyke T."/>
            <person name="Ryan C.M."/>
            <person name="Banfield J.F."/>
        </authorList>
    </citation>
    <scope>NUCLEOTIDE SEQUENCE [LARGE SCALE GENOMIC DNA]</scope>
</reference>
<dbReference type="PROSITE" id="PS50005">
    <property type="entry name" value="TPR"/>
    <property type="match status" value="2"/>
</dbReference>
<dbReference type="Pfam" id="PF14559">
    <property type="entry name" value="TPR_19"/>
    <property type="match status" value="1"/>
</dbReference>
<dbReference type="InterPro" id="IPR019734">
    <property type="entry name" value="TPR_rpt"/>
</dbReference>
<feature type="coiled-coil region" evidence="4">
    <location>
        <begin position="103"/>
        <end position="130"/>
    </location>
</feature>
<evidence type="ECO:0000313" key="7">
    <source>
        <dbReference type="Proteomes" id="UP000231183"/>
    </source>
</evidence>
<keyword evidence="4" id="KW-0175">Coiled coil</keyword>
<name>A0A2M6W2W1_9BACT</name>
<dbReference type="Gene3D" id="1.25.40.10">
    <property type="entry name" value="Tetratricopeptide repeat domain"/>
    <property type="match status" value="2"/>
</dbReference>
<dbReference type="SMART" id="SM00028">
    <property type="entry name" value="TPR"/>
    <property type="match status" value="3"/>
</dbReference>
<keyword evidence="2 3" id="KW-0802">TPR repeat</keyword>
<dbReference type="InterPro" id="IPR051685">
    <property type="entry name" value="Ycf3/AcsC/BcsC/TPR_MFPF"/>
</dbReference>
<comment type="caution">
    <text evidence="6">The sequence shown here is derived from an EMBL/GenBank/DDBJ whole genome shotgun (WGS) entry which is preliminary data.</text>
</comment>
<organism evidence="6 7">
    <name type="scientific">Candidatus Magasanikbacteria bacterium CG10_big_fil_rev_8_21_14_0_10_40_10</name>
    <dbReference type="NCBI Taxonomy" id="1974648"/>
    <lineage>
        <taxon>Bacteria</taxon>
        <taxon>Candidatus Magasanikiibacteriota</taxon>
    </lineage>
</organism>
<evidence type="ECO:0000256" key="1">
    <source>
        <dbReference type="ARBA" id="ARBA00022737"/>
    </source>
</evidence>
<keyword evidence="5" id="KW-0812">Transmembrane</keyword>
<dbReference type="Proteomes" id="UP000231183">
    <property type="component" value="Unassembled WGS sequence"/>
</dbReference>
<dbReference type="SUPFAM" id="SSF48452">
    <property type="entry name" value="TPR-like"/>
    <property type="match status" value="1"/>
</dbReference>
<dbReference type="PANTHER" id="PTHR44943">
    <property type="entry name" value="CELLULOSE SYNTHASE OPERON PROTEIN C"/>
    <property type="match status" value="1"/>
</dbReference>
<gene>
    <name evidence="6" type="ORF">COU31_04520</name>
</gene>